<dbReference type="RefSeq" id="WP_013733057.1">
    <property type="nucleotide sequence ID" value="NZ_LMWI01000002.1"/>
</dbReference>
<dbReference type="InterPro" id="IPR010033">
    <property type="entry name" value="HAD_SF_ppase_IIIC"/>
</dbReference>
<gene>
    <name evidence="3" type="ORF">ADL17_11755</name>
</gene>
<evidence type="ECO:0000259" key="2">
    <source>
        <dbReference type="PROSITE" id="PS51186"/>
    </source>
</evidence>
<dbReference type="InterPro" id="IPR036514">
    <property type="entry name" value="SGNH_hydro_sf"/>
</dbReference>
<dbReference type="PROSITE" id="PS51186">
    <property type="entry name" value="GNAT"/>
    <property type="match status" value="1"/>
</dbReference>
<feature type="compositionally biased region" description="Basic and acidic residues" evidence="1">
    <location>
        <begin position="599"/>
        <end position="608"/>
    </location>
</feature>
<dbReference type="AlphaFoldDB" id="A0A9X0HZC3"/>
<evidence type="ECO:0000313" key="4">
    <source>
        <dbReference type="Proteomes" id="UP000053246"/>
    </source>
</evidence>
<comment type="caution">
    <text evidence="3">The sequence shown here is derived from an EMBL/GenBank/DDBJ whole genome shotgun (WGS) entry which is preliminary data.</text>
</comment>
<keyword evidence="4" id="KW-1185">Reference proteome</keyword>
<dbReference type="InterPro" id="IPR010037">
    <property type="entry name" value="FkbH_domain"/>
</dbReference>
<dbReference type="Gene3D" id="3.40.50.1110">
    <property type="entry name" value="SGNH hydrolase"/>
    <property type="match status" value="1"/>
</dbReference>
<dbReference type="OMA" id="TTRRYND"/>
<dbReference type="SUPFAM" id="SSF55729">
    <property type="entry name" value="Acyl-CoA N-acyltransferases (Nat)"/>
    <property type="match status" value="1"/>
</dbReference>
<evidence type="ECO:0000313" key="3">
    <source>
        <dbReference type="EMBL" id="KUJ43923.1"/>
    </source>
</evidence>
<dbReference type="EMBL" id="LMWI01000002">
    <property type="protein sequence ID" value="KUJ43923.1"/>
    <property type="molecule type" value="Genomic_DNA"/>
</dbReference>
<organism evidence="3 4">
    <name type="scientific">Micromonospora maris</name>
    <dbReference type="NCBI Taxonomy" id="1003110"/>
    <lineage>
        <taxon>Bacteria</taxon>
        <taxon>Bacillati</taxon>
        <taxon>Actinomycetota</taxon>
        <taxon>Actinomycetes</taxon>
        <taxon>Micromonosporales</taxon>
        <taxon>Micromonosporaceae</taxon>
        <taxon>Micromonospora</taxon>
    </lineage>
</organism>
<dbReference type="Gene3D" id="3.40.50.1000">
    <property type="entry name" value="HAD superfamily/HAD-like"/>
    <property type="match status" value="1"/>
</dbReference>
<dbReference type="NCBIfam" id="TIGR01686">
    <property type="entry name" value="FkbH"/>
    <property type="match status" value="1"/>
</dbReference>
<proteinExistence type="predicted"/>
<dbReference type="InterPro" id="IPR016181">
    <property type="entry name" value="Acyl_CoA_acyltransferase"/>
</dbReference>
<dbReference type="InterPro" id="IPR000182">
    <property type="entry name" value="GNAT_dom"/>
</dbReference>
<evidence type="ECO:0000256" key="1">
    <source>
        <dbReference type="SAM" id="MobiDB-lite"/>
    </source>
</evidence>
<dbReference type="InterPro" id="IPR023214">
    <property type="entry name" value="HAD_sf"/>
</dbReference>
<sequence>MTAGAAAPSATGSDAAAELSELYRSGRLPTEFPRLRALLAELPDTELHRAGRLLERVGPDAVRAAHPDVPVVPITVSGYGTVAPLVPLLTVELARHGLLLDPRLGDFGGYLDALAAPDDSSLLLTLLDAQVVFDQVPTPWRPEDVAHTFTAKIDLIEGLLARSTTPVVLNTIPLPRIFPAQLIDHRSRALLGAVWREANARLLRLSQDHPTVVVVDLDPWAATGLAVRDARLSVYAKAHLTPPLLHAYAREVAHLARARAGAARKVLALDLDETVWGGVVGEVGPLAVEVADSHRGEAFREFQRVVRQLGSQGVLVAAVSKNDPEPVREALRAHPGMTLREDDFVRVVANWRPKHENLRTLAEDLNLGLDSVVFVDDSPFEQGLVRRELPEVAVVAVDDEPADHVGRLLADGWFDTVTLTAEDRQRPGLYRAEVERRDFLHSFDSLRDYLAELKVRVDLAVADETDVPRVSQLTLRTNQFNLTTRRLAPADVLALLRHPAATVLTVRCADRFGDIGLVGAVVLRHDDDVLHVDNFVLSCRAFSRGVETATLAEILRHARGSSASAVTAEYLPSRRNAKVADFYPRNGFTRLDATHFRHDLTDMPRPPEHVQLTGSWPPGGTP</sequence>
<dbReference type="GO" id="GO:0016747">
    <property type="term" value="F:acyltransferase activity, transferring groups other than amino-acyl groups"/>
    <property type="evidence" value="ECO:0007669"/>
    <property type="project" value="InterPro"/>
</dbReference>
<protein>
    <submittedName>
        <fullName evidence="3">Methoxymalonyl-ACP biosynthesis protein FkbH</fullName>
    </submittedName>
</protein>
<dbReference type="SUPFAM" id="SSF56784">
    <property type="entry name" value="HAD-like"/>
    <property type="match status" value="1"/>
</dbReference>
<reference evidence="3 4" key="1">
    <citation type="submission" date="2015-10" db="EMBL/GenBank/DDBJ databases">
        <authorList>
            <person name="Ju K.-S."/>
            <person name="Doroghazi J.R."/>
            <person name="Metcalf W.W."/>
        </authorList>
    </citation>
    <scope>NUCLEOTIDE SEQUENCE [LARGE SCALE GENOMIC DNA]</scope>
    <source>
        <strain evidence="3 4">NRRL B-24793</strain>
    </source>
</reference>
<feature type="domain" description="N-acetyltransferase" evidence="2">
    <location>
        <begin position="457"/>
        <end position="608"/>
    </location>
</feature>
<dbReference type="InterPro" id="IPR036412">
    <property type="entry name" value="HAD-like_sf"/>
</dbReference>
<feature type="region of interest" description="Disordered" evidence="1">
    <location>
        <begin position="599"/>
        <end position="622"/>
    </location>
</feature>
<name>A0A9X0HZC3_9ACTN</name>
<dbReference type="Proteomes" id="UP000053246">
    <property type="component" value="Unassembled WGS sequence"/>
</dbReference>
<dbReference type="NCBIfam" id="TIGR01681">
    <property type="entry name" value="HAD-SF-IIIC"/>
    <property type="match status" value="1"/>
</dbReference>
<accession>A0A9X0HZC3</accession>
<dbReference type="Gene3D" id="3.40.630.30">
    <property type="match status" value="1"/>
</dbReference>